<dbReference type="Proteomes" id="UP000770661">
    <property type="component" value="Unassembled WGS sequence"/>
</dbReference>
<dbReference type="AlphaFoldDB" id="A0A8J4YFS6"/>
<evidence type="ECO:0000313" key="2">
    <source>
        <dbReference type="Proteomes" id="UP000770661"/>
    </source>
</evidence>
<evidence type="ECO:0000313" key="1">
    <source>
        <dbReference type="EMBL" id="KAG0722811.1"/>
    </source>
</evidence>
<protein>
    <submittedName>
        <fullName evidence="1">Uncharacterized protein</fullName>
    </submittedName>
</protein>
<keyword evidence="2" id="KW-1185">Reference proteome</keyword>
<name>A0A8J4YFS6_CHIOP</name>
<reference evidence="1" key="1">
    <citation type="submission" date="2020-07" db="EMBL/GenBank/DDBJ databases">
        <title>The High-quality genome of the commercially important snow crab, Chionoecetes opilio.</title>
        <authorList>
            <person name="Jeong J.-H."/>
            <person name="Ryu S."/>
        </authorList>
    </citation>
    <scope>NUCLEOTIDE SEQUENCE</scope>
    <source>
        <strain evidence="1">MADBK_172401_WGS</strain>
        <tissue evidence="1">Digestive gland</tissue>
    </source>
</reference>
<comment type="caution">
    <text evidence="1">The sequence shown here is derived from an EMBL/GenBank/DDBJ whole genome shotgun (WGS) entry which is preliminary data.</text>
</comment>
<proteinExistence type="predicted"/>
<accession>A0A8J4YFS6</accession>
<gene>
    <name evidence="1" type="ORF">GWK47_005820</name>
</gene>
<dbReference type="EMBL" id="JACEEZ010009059">
    <property type="protein sequence ID" value="KAG0722811.1"/>
    <property type="molecule type" value="Genomic_DNA"/>
</dbReference>
<sequence length="252" mass="27362">MAPPIVIFMLNKTYGRSPKTYLSLPGSRGLPGFCSSRCPSSPTISPSSTGPTVPSSASLASFVRDVSVRGDCLYPHRSLRRPLPSYRVPIRKVVLVMAVSGPARSVTLAVTAAHLGGSLLLAPPLPSSSRRTLARVGDSTCSCNPSRTPRLFHQAEINNDFWHALRSLGFCLSFINSCINPQNFHRPLLISGTFRGLQTLTSSVVAVGCVESVQRSFYPLRRLSVPLLQTLRPLETITLTTLLQERSCPKAF</sequence>
<organism evidence="1 2">
    <name type="scientific">Chionoecetes opilio</name>
    <name type="common">Atlantic snow crab</name>
    <name type="synonym">Cancer opilio</name>
    <dbReference type="NCBI Taxonomy" id="41210"/>
    <lineage>
        <taxon>Eukaryota</taxon>
        <taxon>Metazoa</taxon>
        <taxon>Ecdysozoa</taxon>
        <taxon>Arthropoda</taxon>
        <taxon>Crustacea</taxon>
        <taxon>Multicrustacea</taxon>
        <taxon>Malacostraca</taxon>
        <taxon>Eumalacostraca</taxon>
        <taxon>Eucarida</taxon>
        <taxon>Decapoda</taxon>
        <taxon>Pleocyemata</taxon>
        <taxon>Brachyura</taxon>
        <taxon>Eubrachyura</taxon>
        <taxon>Majoidea</taxon>
        <taxon>Majidae</taxon>
        <taxon>Chionoecetes</taxon>
    </lineage>
</organism>